<keyword evidence="5" id="KW-0597">Phosphoprotein</keyword>
<feature type="region of interest" description="Disordered" evidence="14">
    <location>
        <begin position="435"/>
        <end position="458"/>
    </location>
</feature>
<evidence type="ECO:0000256" key="4">
    <source>
        <dbReference type="ARBA" id="ARBA00022499"/>
    </source>
</evidence>
<feature type="region of interest" description="Disordered" evidence="14">
    <location>
        <begin position="199"/>
        <end position="242"/>
    </location>
</feature>
<evidence type="ECO:0000259" key="15">
    <source>
        <dbReference type="Pfam" id="PF13891"/>
    </source>
</evidence>
<keyword evidence="7" id="KW-0156">Chromatin regulator</keyword>
<reference evidence="16 17" key="1">
    <citation type="submission" date="2020-11" db="EMBL/GenBank/DDBJ databases">
        <authorList>
            <person name="Wallbank WR R."/>
            <person name="Pardo Diaz C."/>
            <person name="Kozak K."/>
            <person name="Martin S."/>
            <person name="Jiggins C."/>
            <person name="Moest M."/>
            <person name="Warren A I."/>
            <person name="Generalovic N T."/>
            <person name="Byers J.R.P. K."/>
            <person name="Montejo-Kovacevich G."/>
            <person name="Yen C E."/>
        </authorList>
    </citation>
    <scope>NUCLEOTIDE SEQUENCE [LARGE SCALE GENOMIC DNA]</scope>
</reference>
<evidence type="ECO:0000256" key="6">
    <source>
        <dbReference type="ARBA" id="ARBA00022843"/>
    </source>
</evidence>
<evidence type="ECO:0000256" key="14">
    <source>
        <dbReference type="SAM" id="MobiDB-lite"/>
    </source>
</evidence>
<feature type="compositionally biased region" description="Basic and acidic residues" evidence="14">
    <location>
        <begin position="497"/>
        <end position="511"/>
    </location>
</feature>
<evidence type="ECO:0000256" key="12">
    <source>
        <dbReference type="ARBA" id="ARBA00093359"/>
    </source>
</evidence>
<feature type="compositionally biased region" description="Polar residues" evidence="14">
    <location>
        <begin position="522"/>
        <end position="536"/>
    </location>
</feature>
<dbReference type="GO" id="GO:0005739">
    <property type="term" value="C:mitochondrion"/>
    <property type="evidence" value="ECO:0007669"/>
    <property type="project" value="UniProtKB-SubCell"/>
</dbReference>
<evidence type="ECO:0000256" key="11">
    <source>
        <dbReference type="ARBA" id="ARBA00033378"/>
    </source>
</evidence>
<keyword evidence="6" id="KW-0832">Ubl conjugation</keyword>
<evidence type="ECO:0000256" key="10">
    <source>
        <dbReference type="ARBA" id="ARBA00032947"/>
    </source>
</evidence>
<evidence type="ECO:0000256" key="9">
    <source>
        <dbReference type="ARBA" id="ARBA00023242"/>
    </source>
</evidence>
<dbReference type="InParanoid" id="A0A7R8YUN0"/>
<dbReference type="PANTHER" id="PTHR13453">
    <property type="entry name" value="KAT8 REGULATORY NSL COMPLEX SUBUNIT 2"/>
    <property type="match status" value="1"/>
</dbReference>
<dbReference type="GO" id="GO:0005634">
    <property type="term" value="C:nucleus"/>
    <property type="evidence" value="ECO:0007669"/>
    <property type="project" value="UniProtKB-SubCell"/>
</dbReference>
<evidence type="ECO:0000256" key="13">
    <source>
        <dbReference type="ARBA" id="ARBA00093543"/>
    </source>
</evidence>
<feature type="compositionally biased region" description="Basic and acidic residues" evidence="14">
    <location>
        <begin position="559"/>
        <end position="573"/>
    </location>
</feature>
<comment type="subunit">
    <text evidence="13">Component of the NSL complex at least composed of KAT8/MOF, KANSL1, KANSL2, KANSL3, MCRS1, PHF20, OGT1/OGT, WDR5 and HCFC1.</text>
</comment>
<feature type="domain" description="KANL2-like probable zinc-finger" evidence="15">
    <location>
        <begin position="364"/>
        <end position="424"/>
    </location>
</feature>
<accession>A0A7R8YUN0</accession>
<organism evidence="16 17">
    <name type="scientific">Hermetia illucens</name>
    <name type="common">Black soldier fly</name>
    <dbReference type="NCBI Taxonomy" id="343691"/>
    <lineage>
        <taxon>Eukaryota</taxon>
        <taxon>Metazoa</taxon>
        <taxon>Ecdysozoa</taxon>
        <taxon>Arthropoda</taxon>
        <taxon>Hexapoda</taxon>
        <taxon>Insecta</taxon>
        <taxon>Pterygota</taxon>
        <taxon>Neoptera</taxon>
        <taxon>Endopterygota</taxon>
        <taxon>Diptera</taxon>
        <taxon>Brachycera</taxon>
        <taxon>Stratiomyomorpha</taxon>
        <taxon>Stratiomyidae</taxon>
        <taxon>Hermetiinae</taxon>
        <taxon>Hermetia</taxon>
    </lineage>
</organism>
<evidence type="ECO:0000313" key="17">
    <source>
        <dbReference type="Proteomes" id="UP000594454"/>
    </source>
</evidence>
<keyword evidence="9" id="KW-0539">Nucleus</keyword>
<evidence type="ECO:0000256" key="7">
    <source>
        <dbReference type="ARBA" id="ARBA00022853"/>
    </source>
</evidence>
<evidence type="ECO:0000256" key="3">
    <source>
        <dbReference type="ARBA" id="ARBA00015508"/>
    </source>
</evidence>
<dbReference type="AlphaFoldDB" id="A0A7R8YUN0"/>
<evidence type="ECO:0000256" key="2">
    <source>
        <dbReference type="ARBA" id="ARBA00004173"/>
    </source>
</evidence>
<comment type="function">
    <text evidence="12">Non-catalytic component of the NSL histone acetyltransferase complex, a multiprotein complex that mediates histone H4 acetylation at 'Lys-5'- and 'Lys-8' (H4K5ac and H4K8ac) at transcription start sites and promotes transcription initiation. Required for NSL complex stability and for transcription of intraciliary transport genes in both ciliated and non-ciliated cells by regulating histone H4 acetylation at 'Lys-5'- and 'Lys-12' (H4K5ac and H4K12ac). This is necessary for cilium assembly in ciliated cells and for organization of the microtubule cytoskeleton in non-ciliated cells. Required within the NSL complex to maintain nuclear architecture stability by promoting KAT8-mediated acetylation of lamin LMNA.</text>
</comment>
<feature type="domain" description="KANL2-like probable zinc-finger" evidence="15">
    <location>
        <begin position="59"/>
        <end position="126"/>
    </location>
</feature>
<keyword evidence="4" id="KW-1017">Isopeptide bond</keyword>
<protein>
    <recommendedName>
        <fullName evidence="3">KAT8 regulatory NSL complex subunit 2</fullName>
    </recommendedName>
    <alternativeName>
        <fullName evidence="11">NSL complex protein NSL2</fullName>
    </alternativeName>
    <alternativeName>
        <fullName evidence="10">Non-specific lethal 2 homolog</fullName>
    </alternativeName>
</protein>
<sequence length="589" mass="67046">MATYLEAQLINMAANLNKIITKPQNRGFIVRKPVKTTAEQEKALRDQLHIEIENKSKACSNPTYDCSIPRVEGFEFCIRHILQDPRAPYKQCAYTYPSNGKKCLQPAPKYDGKKEPGLTNYCFEHSRLIQLTKTRNTVGKYKQVETNEAFMNELTHHIKIDGSSTNFTETDEEIDVVSANADPFIHYVHSADFENIGKDEPPKRRLLDYASDSSSDEDMPTTSNTWRSHEWDNSDNESVDSQNEDLLKHAGIYTTEEATMITKQKMMRLQVLYMEQILRLQHLLKEKRRKYLQAIKKERETLCSIHDQPKDTPQERKLYRKLKALNRYHKRYGMEAVLYRKYKEKRDRATEGLSYKPPSYQKCIFSEGGVKCGDRAIPSCKYCKKHILEDKKQVLFRACGVEKSGIVCQEPVPNIFEDATCVLHLDLPPAKAYTQKKFESETEEEEEASDTIIKKADDDIKLETEENISSATDITAAQLVGTASSETTNSTALSTSSREKTPEIVGEKSQDVDMVPVEDNDQNVTISHEQQSSTSTAKEKGKEPTNDAIIDAGTNSDVDMEKLEVTDSPKPEDIEADDDTMSPEVTKED</sequence>
<evidence type="ECO:0000256" key="5">
    <source>
        <dbReference type="ARBA" id="ARBA00022553"/>
    </source>
</evidence>
<dbReference type="EMBL" id="LR899010">
    <property type="protein sequence ID" value="CAD7082934.1"/>
    <property type="molecule type" value="Genomic_DNA"/>
</dbReference>
<dbReference type="InterPro" id="IPR026316">
    <property type="entry name" value="NSL2"/>
</dbReference>
<keyword evidence="8" id="KW-0496">Mitochondrion</keyword>
<evidence type="ECO:0000256" key="1">
    <source>
        <dbReference type="ARBA" id="ARBA00004123"/>
    </source>
</evidence>
<evidence type="ECO:0000313" key="16">
    <source>
        <dbReference type="EMBL" id="CAD7082934.1"/>
    </source>
</evidence>
<evidence type="ECO:0000256" key="8">
    <source>
        <dbReference type="ARBA" id="ARBA00023128"/>
    </source>
</evidence>
<feature type="region of interest" description="Disordered" evidence="14">
    <location>
        <begin position="482"/>
        <end position="589"/>
    </location>
</feature>
<comment type="subcellular location">
    <subcellularLocation>
        <location evidence="2">Mitochondrion</location>
    </subcellularLocation>
    <subcellularLocation>
        <location evidence="1">Nucleus</location>
    </subcellularLocation>
</comment>
<dbReference type="GO" id="GO:0006325">
    <property type="term" value="P:chromatin organization"/>
    <property type="evidence" value="ECO:0007669"/>
    <property type="project" value="UniProtKB-KW"/>
</dbReference>
<dbReference type="Proteomes" id="UP000594454">
    <property type="component" value="Chromosome 2"/>
</dbReference>
<name>A0A7R8YUN0_HERIL</name>
<keyword evidence="17" id="KW-1185">Reference proteome</keyword>
<dbReference type="PANTHER" id="PTHR13453:SF1">
    <property type="entry name" value="KAT8 REGULATORY NSL COMPLEX SUBUNIT 2"/>
    <property type="match status" value="1"/>
</dbReference>
<dbReference type="OrthoDB" id="677315at2759"/>
<feature type="compositionally biased region" description="Polar residues" evidence="14">
    <location>
        <begin position="482"/>
        <end position="496"/>
    </location>
</feature>
<dbReference type="GO" id="GO:0044545">
    <property type="term" value="C:NSL complex"/>
    <property type="evidence" value="ECO:0007669"/>
    <property type="project" value="TreeGrafter"/>
</dbReference>
<proteinExistence type="predicted"/>
<dbReference type="FunCoup" id="A0A7R8YUN0">
    <property type="interactions" value="2200"/>
</dbReference>
<dbReference type="Pfam" id="PF13891">
    <property type="entry name" value="zf-C3HC3H_KANSL2"/>
    <property type="match status" value="2"/>
</dbReference>
<dbReference type="InterPro" id="IPR025927">
    <property type="entry name" value="Znf_KANL2-like"/>
</dbReference>
<gene>
    <name evidence="16" type="ORF">HERILL_LOCUS5931</name>
</gene>